<dbReference type="Pfam" id="PF17940">
    <property type="entry name" value="TetR_C_31"/>
    <property type="match status" value="1"/>
</dbReference>
<evidence type="ECO:0000313" key="2">
    <source>
        <dbReference type="EMBL" id="SBW22874.1"/>
    </source>
</evidence>
<keyword evidence="3" id="KW-1185">Reference proteome</keyword>
<evidence type="ECO:0000313" key="3">
    <source>
        <dbReference type="Proteomes" id="UP000199013"/>
    </source>
</evidence>
<organism evidence="2 3">
    <name type="scientific">Candidatus Protofrankia californiensis</name>
    <dbReference type="NCBI Taxonomy" id="1839754"/>
    <lineage>
        <taxon>Bacteria</taxon>
        <taxon>Bacillati</taxon>
        <taxon>Actinomycetota</taxon>
        <taxon>Actinomycetes</taxon>
        <taxon>Frankiales</taxon>
        <taxon>Frankiaceae</taxon>
        <taxon>Protofrankia</taxon>
    </lineage>
</organism>
<name>A0A1C3NZ94_9ACTN</name>
<evidence type="ECO:0000259" key="1">
    <source>
        <dbReference type="Pfam" id="PF17940"/>
    </source>
</evidence>
<accession>A0A1C3NZ94</accession>
<sequence length="146" mass="15637">MTSGLITYHFATLDNLLVAALSHITEAYATILRGIVDRGTDSLNELAEVIAATGTEEGRSRALAERELSTLASRRPALRPVAQHWRKEVARIGQLHVSDPFTIEAFVAAVDGMCANILLSGERPGVAHIHGVLTRTLGSEPVAEEG</sequence>
<gene>
    <name evidence="2" type="ORF">FDG2_3250</name>
</gene>
<dbReference type="AlphaFoldDB" id="A0A1C3NZ94"/>
<dbReference type="Proteomes" id="UP000199013">
    <property type="component" value="Unassembled WGS sequence"/>
</dbReference>
<protein>
    <recommendedName>
        <fullName evidence="1">Tetracyclin repressor-like C-terminal group 31 domain-containing protein</fullName>
    </recommendedName>
</protein>
<dbReference type="Gene3D" id="1.10.357.10">
    <property type="entry name" value="Tetracycline Repressor, domain 2"/>
    <property type="match status" value="1"/>
</dbReference>
<dbReference type="InterPro" id="IPR041583">
    <property type="entry name" value="TetR_C_31"/>
</dbReference>
<dbReference type="EMBL" id="FLUV01001367">
    <property type="protein sequence ID" value="SBW22874.1"/>
    <property type="molecule type" value="Genomic_DNA"/>
</dbReference>
<feature type="domain" description="Tetracyclin repressor-like C-terminal group 31" evidence="1">
    <location>
        <begin position="45"/>
        <end position="138"/>
    </location>
</feature>
<reference evidence="3" key="1">
    <citation type="submission" date="2016-02" db="EMBL/GenBank/DDBJ databases">
        <authorList>
            <person name="Wibberg D."/>
        </authorList>
    </citation>
    <scope>NUCLEOTIDE SEQUENCE [LARGE SCALE GENOMIC DNA]</scope>
</reference>
<proteinExistence type="predicted"/>